<reference evidence="1 2" key="1">
    <citation type="submission" date="2011-08" db="EMBL/GenBank/DDBJ databases">
        <authorList>
            <person name="Weinstock G."/>
            <person name="Sodergren E."/>
            <person name="Clifton S."/>
            <person name="Fulton L."/>
            <person name="Fulton B."/>
            <person name="Courtney L."/>
            <person name="Fronick C."/>
            <person name="Harrison M."/>
            <person name="Strong C."/>
            <person name="Farmer C."/>
            <person name="Delahaunty K."/>
            <person name="Markovic C."/>
            <person name="Hall O."/>
            <person name="Minx P."/>
            <person name="Tomlinson C."/>
            <person name="Mitreva M."/>
            <person name="Hou S."/>
            <person name="Chen J."/>
            <person name="Wollam A."/>
            <person name="Pepin K.H."/>
            <person name="Johnson M."/>
            <person name="Bhonagiri V."/>
            <person name="Zhang X."/>
            <person name="Suruliraj S."/>
            <person name="Warren W."/>
            <person name="Chinwalla A."/>
            <person name="Mardis E.R."/>
            <person name="Wilson R.K."/>
        </authorList>
    </citation>
    <scope>NUCLEOTIDE SEQUENCE [LARGE SCALE GENOMIC DNA]</scope>
    <source>
        <strain evidence="1 2">ATCC 51873</strain>
    </source>
</reference>
<accession>G9Y4R4</accession>
<evidence type="ECO:0000313" key="2">
    <source>
        <dbReference type="Proteomes" id="UP000005959"/>
    </source>
</evidence>
<comment type="caution">
    <text evidence="1">The sequence shown here is derived from an EMBL/GenBank/DDBJ whole genome shotgun (WGS) entry which is preliminary data.</text>
</comment>
<evidence type="ECO:0000313" key="1">
    <source>
        <dbReference type="EMBL" id="EHM44265.1"/>
    </source>
</evidence>
<sequence>MALLAELMAINSKVKSFLTISGNNINTVIILSSSSSKFSLGDSSIHTNAGY</sequence>
<dbReference type="EMBL" id="AGCI01000031">
    <property type="protein sequence ID" value="EHM44265.1"/>
    <property type="molecule type" value="Genomic_DNA"/>
</dbReference>
<organism evidence="1 2">
    <name type="scientific">Hafnia alvei ATCC 51873</name>
    <dbReference type="NCBI Taxonomy" id="1002364"/>
    <lineage>
        <taxon>Bacteria</taxon>
        <taxon>Pseudomonadati</taxon>
        <taxon>Pseudomonadota</taxon>
        <taxon>Gammaproteobacteria</taxon>
        <taxon>Enterobacterales</taxon>
        <taxon>Hafniaceae</taxon>
        <taxon>Hafnia</taxon>
    </lineage>
</organism>
<gene>
    <name evidence="1" type="ORF">HMPREF0454_01578</name>
</gene>
<name>G9Y4R4_HAFAL</name>
<proteinExistence type="predicted"/>
<dbReference type="HOGENOM" id="CLU_3099423_0_0_6"/>
<dbReference type="Proteomes" id="UP000005959">
    <property type="component" value="Unassembled WGS sequence"/>
</dbReference>
<dbReference type="AlphaFoldDB" id="G9Y4R4"/>
<protein>
    <submittedName>
        <fullName evidence="1">Uncharacterized protein</fullName>
    </submittedName>
</protein>